<accession>A0A1L9U9Z2</accession>
<dbReference type="AlphaFoldDB" id="A0A1L9U9Z2"/>
<protein>
    <submittedName>
        <fullName evidence="1">Uncharacterized protein</fullName>
    </submittedName>
</protein>
<evidence type="ECO:0000313" key="2">
    <source>
        <dbReference type="Proteomes" id="UP000184499"/>
    </source>
</evidence>
<proteinExistence type="predicted"/>
<keyword evidence="2" id="KW-1185">Reference proteome</keyword>
<name>A0A1L9U9Z2_ASPBC</name>
<dbReference type="Proteomes" id="UP000184499">
    <property type="component" value="Unassembled WGS sequence"/>
</dbReference>
<dbReference type="VEuPathDB" id="FungiDB:ASPBRDRAFT_301709"/>
<evidence type="ECO:0000313" key="1">
    <source>
        <dbReference type="EMBL" id="OJJ68431.1"/>
    </source>
</evidence>
<gene>
    <name evidence="1" type="ORF">ASPBRDRAFT_301709</name>
</gene>
<dbReference type="RefSeq" id="XP_067475680.1">
    <property type="nucleotide sequence ID" value="XM_067622739.1"/>
</dbReference>
<organism evidence="1 2">
    <name type="scientific">Aspergillus brasiliensis (strain CBS 101740 / IMI 381727 / IBT 21946)</name>
    <dbReference type="NCBI Taxonomy" id="767769"/>
    <lineage>
        <taxon>Eukaryota</taxon>
        <taxon>Fungi</taxon>
        <taxon>Dikarya</taxon>
        <taxon>Ascomycota</taxon>
        <taxon>Pezizomycotina</taxon>
        <taxon>Eurotiomycetes</taxon>
        <taxon>Eurotiomycetidae</taxon>
        <taxon>Eurotiales</taxon>
        <taxon>Aspergillaceae</taxon>
        <taxon>Aspergillus</taxon>
        <taxon>Aspergillus subgen. Circumdati</taxon>
    </lineage>
</organism>
<dbReference type="EMBL" id="KV878690">
    <property type="protein sequence ID" value="OJJ68431.1"/>
    <property type="molecule type" value="Genomic_DNA"/>
</dbReference>
<dbReference type="GeneID" id="93575227"/>
<sequence>MSGFSCAMALCQVSSIHRSERKRSLSLHINAPARLPISYKPIVSVTSARTVGLLRPCRCRSCLYLLRAVDQIV</sequence>
<reference evidence="2" key="1">
    <citation type="journal article" date="2017" name="Genome Biol.">
        <title>Comparative genomics reveals high biological diversity and specific adaptations in the industrially and medically important fungal genus Aspergillus.</title>
        <authorList>
            <person name="de Vries R.P."/>
            <person name="Riley R."/>
            <person name="Wiebenga A."/>
            <person name="Aguilar-Osorio G."/>
            <person name="Amillis S."/>
            <person name="Uchima C.A."/>
            <person name="Anderluh G."/>
            <person name="Asadollahi M."/>
            <person name="Askin M."/>
            <person name="Barry K."/>
            <person name="Battaglia E."/>
            <person name="Bayram O."/>
            <person name="Benocci T."/>
            <person name="Braus-Stromeyer S.A."/>
            <person name="Caldana C."/>
            <person name="Canovas D."/>
            <person name="Cerqueira G.C."/>
            <person name="Chen F."/>
            <person name="Chen W."/>
            <person name="Choi C."/>
            <person name="Clum A."/>
            <person name="Dos Santos R.A."/>
            <person name="Damasio A.R."/>
            <person name="Diallinas G."/>
            <person name="Emri T."/>
            <person name="Fekete E."/>
            <person name="Flipphi M."/>
            <person name="Freyberg S."/>
            <person name="Gallo A."/>
            <person name="Gournas C."/>
            <person name="Habgood R."/>
            <person name="Hainaut M."/>
            <person name="Harispe M.L."/>
            <person name="Henrissat B."/>
            <person name="Hilden K.S."/>
            <person name="Hope R."/>
            <person name="Hossain A."/>
            <person name="Karabika E."/>
            <person name="Karaffa L."/>
            <person name="Karanyi Z."/>
            <person name="Krasevec N."/>
            <person name="Kuo A."/>
            <person name="Kusch H."/>
            <person name="LaButti K."/>
            <person name="Lagendijk E.L."/>
            <person name="Lapidus A."/>
            <person name="Levasseur A."/>
            <person name="Lindquist E."/>
            <person name="Lipzen A."/>
            <person name="Logrieco A.F."/>
            <person name="MacCabe A."/>
            <person name="Maekelae M.R."/>
            <person name="Malavazi I."/>
            <person name="Melin P."/>
            <person name="Meyer V."/>
            <person name="Mielnichuk N."/>
            <person name="Miskei M."/>
            <person name="Molnar A.P."/>
            <person name="Mule G."/>
            <person name="Ngan C.Y."/>
            <person name="Orejas M."/>
            <person name="Orosz E."/>
            <person name="Ouedraogo J.P."/>
            <person name="Overkamp K.M."/>
            <person name="Park H.-S."/>
            <person name="Perrone G."/>
            <person name="Piumi F."/>
            <person name="Punt P.J."/>
            <person name="Ram A.F."/>
            <person name="Ramon A."/>
            <person name="Rauscher S."/>
            <person name="Record E."/>
            <person name="Riano-Pachon D.M."/>
            <person name="Robert V."/>
            <person name="Roehrig J."/>
            <person name="Ruller R."/>
            <person name="Salamov A."/>
            <person name="Salih N.S."/>
            <person name="Samson R.A."/>
            <person name="Sandor E."/>
            <person name="Sanguinetti M."/>
            <person name="Schuetze T."/>
            <person name="Sepcic K."/>
            <person name="Shelest E."/>
            <person name="Sherlock G."/>
            <person name="Sophianopoulou V."/>
            <person name="Squina F.M."/>
            <person name="Sun H."/>
            <person name="Susca A."/>
            <person name="Todd R.B."/>
            <person name="Tsang A."/>
            <person name="Unkles S.E."/>
            <person name="van de Wiele N."/>
            <person name="van Rossen-Uffink D."/>
            <person name="Oliveira J.V."/>
            <person name="Vesth T.C."/>
            <person name="Visser J."/>
            <person name="Yu J.-H."/>
            <person name="Zhou M."/>
            <person name="Andersen M.R."/>
            <person name="Archer D.B."/>
            <person name="Baker S.E."/>
            <person name="Benoit I."/>
            <person name="Brakhage A.A."/>
            <person name="Braus G.H."/>
            <person name="Fischer R."/>
            <person name="Frisvad J.C."/>
            <person name="Goldman G.H."/>
            <person name="Houbraken J."/>
            <person name="Oakley B."/>
            <person name="Pocsi I."/>
            <person name="Scazzocchio C."/>
            <person name="Seiboth B."/>
            <person name="vanKuyk P.A."/>
            <person name="Wortman J."/>
            <person name="Dyer P.S."/>
            <person name="Grigoriev I.V."/>
        </authorList>
    </citation>
    <scope>NUCLEOTIDE SEQUENCE [LARGE SCALE GENOMIC DNA]</scope>
    <source>
        <strain evidence="2">CBS 101740 / IMI 381727 / IBT 21946</strain>
    </source>
</reference>